<organism evidence="13 14">
    <name type="scientific">Halobacillus yeomjeoni</name>
    <dbReference type="NCBI Taxonomy" id="311194"/>
    <lineage>
        <taxon>Bacteria</taxon>
        <taxon>Bacillati</taxon>
        <taxon>Bacillota</taxon>
        <taxon>Bacilli</taxon>
        <taxon>Bacillales</taxon>
        <taxon>Bacillaceae</taxon>
        <taxon>Halobacillus</taxon>
    </lineage>
</organism>
<sequence>MNVLVCGGAGYIGSHAVAELLKAGHEVVILDNLQTGHEGAVFEKATFVNGDLRNIEDLHKLFEHHSIDAVMHFAASSLVGESVEDPLKYYENNVYGTMNLLKVMAAHDVDRIVFSSTAATYGEPEEVPIVETSPTMPTNPYGETKLAVEKMLKWAEQSHGIRHVVLRYFNVAGAHPEFDIGEDHQPETHLVPIILQVALGQREHISIFGDDYPTPDGTCIRDYIHVIDLVHAHMLALDHLDDRKASSIFNLGNGQGFSVKEMIDAAREVTGHDIPVKLAPRRAGDPAQLIASSAKAQKELGWEPKYTQMKDIIATAWEWHQKNPSGYKSTTNIL</sequence>
<dbReference type="GO" id="GO:0003978">
    <property type="term" value="F:UDP-glucose 4-epimerase activity"/>
    <property type="evidence" value="ECO:0007669"/>
    <property type="project" value="UniProtKB-UniRule"/>
</dbReference>
<dbReference type="CDD" id="cd05247">
    <property type="entry name" value="UDP_G4E_1_SDR_e"/>
    <property type="match status" value="1"/>
</dbReference>
<comment type="pathway">
    <text evidence="3 11">Carbohydrate metabolism; galactose metabolism.</text>
</comment>
<dbReference type="Gene3D" id="3.90.25.10">
    <property type="entry name" value="UDP-galactose 4-epimerase, domain 1"/>
    <property type="match status" value="1"/>
</dbReference>
<keyword evidence="10 11" id="KW-0119">Carbohydrate metabolism</keyword>
<evidence type="ECO:0000256" key="5">
    <source>
        <dbReference type="ARBA" id="ARBA00013189"/>
    </source>
</evidence>
<evidence type="ECO:0000256" key="10">
    <source>
        <dbReference type="ARBA" id="ARBA00023277"/>
    </source>
</evidence>
<evidence type="ECO:0000256" key="9">
    <source>
        <dbReference type="ARBA" id="ARBA00023235"/>
    </source>
</evidence>
<dbReference type="EC" id="5.1.3.2" evidence="5 11"/>
<dbReference type="Proteomes" id="UP000614490">
    <property type="component" value="Unassembled WGS sequence"/>
</dbReference>
<keyword evidence="8" id="KW-0299">Galactose metabolism</keyword>
<evidence type="ECO:0000256" key="4">
    <source>
        <dbReference type="ARBA" id="ARBA00007637"/>
    </source>
</evidence>
<comment type="subunit">
    <text evidence="11">Homodimer.</text>
</comment>
<name>A0A931HWP5_9BACI</name>
<dbReference type="PANTHER" id="PTHR43725">
    <property type="entry name" value="UDP-GLUCOSE 4-EPIMERASE"/>
    <property type="match status" value="1"/>
</dbReference>
<evidence type="ECO:0000256" key="7">
    <source>
        <dbReference type="ARBA" id="ARBA00023027"/>
    </source>
</evidence>
<evidence type="ECO:0000256" key="6">
    <source>
        <dbReference type="ARBA" id="ARBA00018569"/>
    </source>
</evidence>
<dbReference type="SUPFAM" id="SSF51735">
    <property type="entry name" value="NAD(P)-binding Rossmann-fold domains"/>
    <property type="match status" value="1"/>
</dbReference>
<dbReference type="PANTHER" id="PTHR43725:SF53">
    <property type="entry name" value="UDP-ARABINOSE 4-EPIMERASE 1"/>
    <property type="match status" value="1"/>
</dbReference>
<evidence type="ECO:0000259" key="12">
    <source>
        <dbReference type="Pfam" id="PF01370"/>
    </source>
</evidence>
<reference evidence="13 14" key="1">
    <citation type="journal article" date="2005" name="Int. J. Syst. Evol. Microbiol.">
        <title>Halobacillus yeomjeoni sp. nov., isolated from a marine solar saltern in Korea.</title>
        <authorList>
            <person name="Yoon J.H."/>
            <person name="Kang S.J."/>
            <person name="Lee C.H."/>
            <person name="Oh H.W."/>
            <person name="Oh T.K."/>
        </authorList>
    </citation>
    <scope>NUCLEOTIDE SEQUENCE [LARGE SCALE GENOMIC DNA]</scope>
    <source>
        <strain evidence="13 14">KCTC 3957</strain>
    </source>
</reference>
<dbReference type="Gene3D" id="3.40.50.720">
    <property type="entry name" value="NAD(P)-binding Rossmann-like Domain"/>
    <property type="match status" value="1"/>
</dbReference>
<evidence type="ECO:0000313" key="14">
    <source>
        <dbReference type="Proteomes" id="UP000614490"/>
    </source>
</evidence>
<dbReference type="AlphaFoldDB" id="A0A931HWP5"/>
<evidence type="ECO:0000256" key="1">
    <source>
        <dbReference type="ARBA" id="ARBA00000083"/>
    </source>
</evidence>
<evidence type="ECO:0000313" key="13">
    <source>
        <dbReference type="EMBL" id="MBH0230799.1"/>
    </source>
</evidence>
<comment type="similarity">
    <text evidence="4 11">Belongs to the NAD(P)-dependent epimerase/dehydratase family.</text>
</comment>
<keyword evidence="7 11" id="KW-0520">NAD</keyword>
<comment type="caution">
    <text evidence="13">The sequence shown here is derived from an EMBL/GenBank/DDBJ whole genome shotgun (WGS) entry which is preliminary data.</text>
</comment>
<dbReference type="Pfam" id="PF01370">
    <property type="entry name" value="Epimerase"/>
    <property type="match status" value="1"/>
</dbReference>
<feature type="domain" description="NAD-dependent epimerase/dehydratase" evidence="12">
    <location>
        <begin position="3"/>
        <end position="252"/>
    </location>
</feature>
<dbReference type="RefSeq" id="WP_197317410.1">
    <property type="nucleotide sequence ID" value="NZ_JADZSC010000002.1"/>
</dbReference>
<dbReference type="EMBL" id="JADZSC010000002">
    <property type="protein sequence ID" value="MBH0230799.1"/>
    <property type="molecule type" value="Genomic_DNA"/>
</dbReference>
<accession>A0A931HWP5</accession>
<keyword evidence="14" id="KW-1185">Reference proteome</keyword>
<protein>
    <recommendedName>
        <fullName evidence="6 11">UDP-glucose 4-epimerase</fullName>
        <ecNumber evidence="5 11">5.1.3.2</ecNumber>
    </recommendedName>
</protein>
<evidence type="ECO:0000256" key="2">
    <source>
        <dbReference type="ARBA" id="ARBA00001911"/>
    </source>
</evidence>
<evidence type="ECO:0000256" key="11">
    <source>
        <dbReference type="RuleBase" id="RU366046"/>
    </source>
</evidence>
<evidence type="ECO:0000256" key="3">
    <source>
        <dbReference type="ARBA" id="ARBA00004947"/>
    </source>
</evidence>
<comment type="catalytic activity">
    <reaction evidence="1 11">
        <text>UDP-alpha-D-glucose = UDP-alpha-D-galactose</text>
        <dbReference type="Rhea" id="RHEA:22168"/>
        <dbReference type="ChEBI" id="CHEBI:58885"/>
        <dbReference type="ChEBI" id="CHEBI:66914"/>
        <dbReference type="EC" id="5.1.3.2"/>
    </reaction>
</comment>
<dbReference type="NCBIfam" id="TIGR01179">
    <property type="entry name" value="galE"/>
    <property type="match status" value="1"/>
</dbReference>
<proteinExistence type="inferred from homology"/>
<dbReference type="InterPro" id="IPR036291">
    <property type="entry name" value="NAD(P)-bd_dom_sf"/>
</dbReference>
<dbReference type="GO" id="GO:0033499">
    <property type="term" value="P:galactose catabolic process via UDP-galactose, Leloir pathway"/>
    <property type="evidence" value="ECO:0007669"/>
    <property type="project" value="TreeGrafter"/>
</dbReference>
<gene>
    <name evidence="13" type="primary">galE</name>
    <name evidence="13" type="ORF">H0267_11285</name>
</gene>
<comment type="cofactor">
    <cofactor evidence="2 11">
        <name>NAD(+)</name>
        <dbReference type="ChEBI" id="CHEBI:57540"/>
    </cofactor>
</comment>
<keyword evidence="9 11" id="KW-0413">Isomerase</keyword>
<dbReference type="InterPro" id="IPR001509">
    <property type="entry name" value="Epimerase_deHydtase"/>
</dbReference>
<evidence type="ECO:0000256" key="8">
    <source>
        <dbReference type="ARBA" id="ARBA00023144"/>
    </source>
</evidence>
<dbReference type="InterPro" id="IPR005886">
    <property type="entry name" value="UDP_G4E"/>
</dbReference>